<dbReference type="InterPro" id="IPR018712">
    <property type="entry name" value="Tle1-like_cat"/>
</dbReference>
<name>A0A484SGK0_9ZZZZ</name>
<evidence type="ECO:0000259" key="1">
    <source>
        <dbReference type="Pfam" id="PF09994"/>
    </source>
</evidence>
<accession>A0A484SGK0</accession>
<gene>
    <name evidence="2" type="ORF">BRI6_0830</name>
    <name evidence="3" type="ORF">BRI9_0885</name>
    <name evidence="4" type="ORF">IVO3_0883</name>
    <name evidence="5" type="ORF">RAN7_0823</name>
</gene>
<evidence type="ECO:0000313" key="5">
    <source>
        <dbReference type="EMBL" id="VFS32045.1"/>
    </source>
</evidence>
<dbReference type="EMBL" id="CAADII010000039">
    <property type="protein sequence ID" value="VFR54973.1"/>
    <property type="molecule type" value="Genomic_DNA"/>
</dbReference>
<evidence type="ECO:0000313" key="3">
    <source>
        <dbReference type="EMBL" id="VFR60877.1"/>
    </source>
</evidence>
<sequence>MNFQEQRKACHRMGEKAGTDCSIELFFGFFFDGTRNNKGTSDAADDHTHTNIARLWSVFDDRVDPSYSARKHRFRTYIEGVGTPCVAKVGDSGTGAYANAGAAAGWGGESRINWALLELQNNLFEHFTSRTLTEVLGEDSPALVRAMSTERGLSRLQVENLAKLAKLSVAAYGGMLPGKPDEVQARRADTLVERGMTVWAVQNDATPNDQVRRTVLSQRNEHLRRLLGSYLTSKPAVERIRLSVFGFSRGAAQARVFINWLKDACDPAQGYSMYHPRGDGVLRLGGIPVQIDFLGIYDTVASAGIAQSLHEGIWTGHGAWARKHDLGIPNLVRKCVHMVAGHEVRGSFPVDLAGSASCEEIVYPGVHSDVGGGYRPGEQGRGMRDSDKLSQIPLCDMYREAVQAGVPLRLDSAPKTDRERFAVSPELRAAFNAYVAQTGDLSRNKPSTRHIMYNHYARYLQWRRMRVERGPDWLGGIPSAIRARDNNPQDYEDLVRANDELLLEVRALRLDNTQTRRSRLPPVSIVQVPGRIYDSVMGSLRGAKERMWLDQIHLIWDRPERPAAAVIDLLDNYVHDSRAWFKPTGEDDDVWEIIQVEEMQALEERERLAREYAARGQDDVAREMAPNETEREALARYRANPKDLPLQVSGREFYWQWGYLRWRSVFDNQVVQVQREAQQSREDQQGTIRALQNQVDFSKLPRF</sequence>
<dbReference type="EMBL" id="CAADIP010000045">
    <property type="protein sequence ID" value="VFR95077.1"/>
    <property type="molecule type" value="Genomic_DNA"/>
</dbReference>
<feature type="domain" description="T6SS Phospholipase effector Tle1-like catalytic" evidence="1">
    <location>
        <begin position="288"/>
        <end position="400"/>
    </location>
</feature>
<dbReference type="EMBL" id="CAADIK010000004">
    <property type="protein sequence ID" value="VFR60877.1"/>
    <property type="molecule type" value="Genomic_DNA"/>
</dbReference>
<reference evidence="3" key="1">
    <citation type="submission" date="2019-03" db="EMBL/GenBank/DDBJ databases">
        <authorList>
            <person name="Danneels B."/>
        </authorList>
    </citation>
    <scope>NUCLEOTIDE SEQUENCE</scope>
</reference>
<evidence type="ECO:0000313" key="4">
    <source>
        <dbReference type="EMBL" id="VFR95077.1"/>
    </source>
</evidence>
<dbReference type="EMBL" id="CAADIZ010000066">
    <property type="protein sequence ID" value="VFS32045.1"/>
    <property type="molecule type" value="Genomic_DNA"/>
</dbReference>
<evidence type="ECO:0000313" key="2">
    <source>
        <dbReference type="EMBL" id="VFR54973.1"/>
    </source>
</evidence>
<dbReference type="Pfam" id="PF09994">
    <property type="entry name" value="T6SS_Tle1-like_cat"/>
    <property type="match status" value="1"/>
</dbReference>
<dbReference type="PANTHER" id="PTHR33840">
    <property type="match status" value="1"/>
</dbReference>
<dbReference type="AlphaFoldDB" id="A0A484SGK0"/>
<protein>
    <submittedName>
        <fullName evidence="3">Secreted protein Hcp</fullName>
    </submittedName>
</protein>
<organism evidence="3">
    <name type="scientific">plant metagenome</name>
    <dbReference type="NCBI Taxonomy" id="1297885"/>
    <lineage>
        <taxon>unclassified sequences</taxon>
        <taxon>metagenomes</taxon>
        <taxon>organismal metagenomes</taxon>
    </lineage>
</organism>
<proteinExistence type="predicted"/>
<dbReference type="PANTHER" id="PTHR33840:SF1">
    <property type="entry name" value="TLE1 PHOSPHOLIPASE DOMAIN-CONTAINING PROTEIN"/>
    <property type="match status" value="1"/>
</dbReference>